<proteinExistence type="predicted"/>
<dbReference type="InterPro" id="IPR018247">
    <property type="entry name" value="EF_Hand_1_Ca_BS"/>
</dbReference>
<dbReference type="RefSeq" id="WP_345732131.1">
    <property type="nucleotide sequence ID" value="NZ_BAAAYN010000046.1"/>
</dbReference>
<sequence>MRRVLAAFTVVLGMLAGGLLLGAPAQAHPLGELTASRYDGLVVGVDRVSIEHVEDLAEIPTAQVTPEIDVDGDGTLAIAELGRYARRACAAAASDLRLTVGGTARPVRLSGVPRARVGDGRAGLPVLRLECPLSAAVPALRTPTEYSFADAGGAGSSGWREITVVGDRTSVTGAAVRADSASRKLTRYPEDALSSPPDLRSVTFSVRPGGAAAVPDAGSAPDSWAPASDRVTRLLDSSTTPWLAAVAVLAAAVLGAAHALAPGHGKTVMAFYLLARDPVRVERPTLVDRAARRSGSRPVRAAFAVGAAVTVAHTAGVLTLGLLVSGGVAVAPAAVMPWLSAASGLLIVLVGVALLRGARHGRSHSHGPDGHSHSHGPGHGQAGGHDHGHGQAGGHDHGHGHTHAHPTPARGRLTLVATGLAGGLLPSPSALLVFLGAVAADRAWFGVVLVLSFGVGMAATLAAAGLLVRFAGQRVVRLVTARAGRIRSATLARLVTTALRKAPVLTGVGVCGVGATIAVRALVAI</sequence>
<gene>
    <name evidence="4" type="ORF">GCM10020369_65490</name>
</gene>
<keyword evidence="5" id="KW-1185">Reference proteome</keyword>
<evidence type="ECO:0000256" key="3">
    <source>
        <dbReference type="SAM" id="SignalP"/>
    </source>
</evidence>
<evidence type="ECO:0000256" key="2">
    <source>
        <dbReference type="SAM" id="Phobius"/>
    </source>
</evidence>
<dbReference type="Proteomes" id="UP001501676">
    <property type="component" value="Unassembled WGS sequence"/>
</dbReference>
<dbReference type="EMBL" id="BAAAYN010000046">
    <property type="protein sequence ID" value="GAA3394788.1"/>
    <property type="molecule type" value="Genomic_DNA"/>
</dbReference>
<keyword evidence="2" id="KW-0472">Membrane</keyword>
<dbReference type="InterPro" id="IPR051224">
    <property type="entry name" value="NiCoT_RcnA"/>
</dbReference>
<feature type="transmembrane region" description="Helical" evidence="2">
    <location>
        <begin position="335"/>
        <end position="355"/>
    </location>
</feature>
<keyword evidence="3" id="KW-0732">Signal</keyword>
<feature type="compositionally biased region" description="Basic and acidic residues" evidence="1">
    <location>
        <begin position="384"/>
        <end position="399"/>
    </location>
</feature>
<dbReference type="PANTHER" id="PTHR40659:SF1">
    <property type="entry name" value="NICKEL_COBALT EFFLUX SYSTEM RCNA"/>
    <property type="match status" value="1"/>
</dbReference>
<feature type="transmembrane region" description="Helical" evidence="2">
    <location>
        <begin position="242"/>
        <end position="261"/>
    </location>
</feature>
<keyword evidence="2" id="KW-1133">Transmembrane helix</keyword>
<evidence type="ECO:0000256" key="1">
    <source>
        <dbReference type="SAM" id="MobiDB-lite"/>
    </source>
</evidence>
<feature type="chain" id="PRO_5047357680" description="Nickel transporter" evidence="3">
    <location>
        <begin position="28"/>
        <end position="525"/>
    </location>
</feature>
<dbReference type="PANTHER" id="PTHR40659">
    <property type="entry name" value="NICKEL/COBALT EFFLUX SYSTEM RCNA"/>
    <property type="match status" value="1"/>
</dbReference>
<feature type="signal peptide" evidence="3">
    <location>
        <begin position="1"/>
        <end position="27"/>
    </location>
</feature>
<dbReference type="PROSITE" id="PS00018">
    <property type="entry name" value="EF_HAND_1"/>
    <property type="match status" value="1"/>
</dbReference>
<evidence type="ECO:0008006" key="6">
    <source>
        <dbReference type="Google" id="ProtNLM"/>
    </source>
</evidence>
<comment type="caution">
    <text evidence="4">The sequence shown here is derived from an EMBL/GenBank/DDBJ whole genome shotgun (WGS) entry which is preliminary data.</text>
</comment>
<protein>
    <recommendedName>
        <fullName evidence="6">Nickel transporter</fullName>
    </recommendedName>
</protein>
<feature type="region of interest" description="Disordered" evidence="1">
    <location>
        <begin position="360"/>
        <end position="408"/>
    </location>
</feature>
<evidence type="ECO:0000313" key="4">
    <source>
        <dbReference type="EMBL" id="GAA3394788.1"/>
    </source>
</evidence>
<feature type="transmembrane region" description="Helical" evidence="2">
    <location>
        <begin position="413"/>
        <end position="437"/>
    </location>
</feature>
<keyword evidence="2" id="KW-0812">Transmembrane</keyword>
<organism evidence="4 5">
    <name type="scientific">Cryptosporangium minutisporangium</name>
    <dbReference type="NCBI Taxonomy" id="113569"/>
    <lineage>
        <taxon>Bacteria</taxon>
        <taxon>Bacillati</taxon>
        <taxon>Actinomycetota</taxon>
        <taxon>Actinomycetes</taxon>
        <taxon>Cryptosporangiales</taxon>
        <taxon>Cryptosporangiaceae</taxon>
        <taxon>Cryptosporangium</taxon>
    </lineage>
</organism>
<accession>A0ABP6T896</accession>
<feature type="transmembrane region" description="Helical" evidence="2">
    <location>
        <begin position="301"/>
        <end position="323"/>
    </location>
</feature>
<evidence type="ECO:0000313" key="5">
    <source>
        <dbReference type="Proteomes" id="UP001501676"/>
    </source>
</evidence>
<reference evidence="5" key="1">
    <citation type="journal article" date="2019" name="Int. J. Syst. Evol. Microbiol.">
        <title>The Global Catalogue of Microorganisms (GCM) 10K type strain sequencing project: providing services to taxonomists for standard genome sequencing and annotation.</title>
        <authorList>
            <consortium name="The Broad Institute Genomics Platform"/>
            <consortium name="The Broad Institute Genome Sequencing Center for Infectious Disease"/>
            <person name="Wu L."/>
            <person name="Ma J."/>
        </authorList>
    </citation>
    <scope>NUCLEOTIDE SEQUENCE [LARGE SCALE GENOMIC DNA]</scope>
    <source>
        <strain evidence="5">JCM 9458</strain>
    </source>
</reference>
<feature type="transmembrane region" description="Helical" evidence="2">
    <location>
        <begin position="443"/>
        <end position="468"/>
    </location>
</feature>
<name>A0ABP6T896_9ACTN</name>